<comment type="similarity">
    <text evidence="6">Belongs to the B9D family.</text>
</comment>
<keyword evidence="4" id="KW-0206">Cytoskeleton</keyword>
<evidence type="ECO:0000256" key="6">
    <source>
        <dbReference type="ARBA" id="ARBA00038411"/>
    </source>
</evidence>
<dbReference type="Proteomes" id="UP001152747">
    <property type="component" value="Unassembled WGS sequence"/>
</dbReference>
<dbReference type="PANTHER" id="PTHR12968">
    <property type="entry name" value="B9 DOMAIN-CONTAINING"/>
    <property type="match status" value="1"/>
</dbReference>
<reference evidence="8" key="1">
    <citation type="submission" date="2022-11" db="EMBL/GenBank/DDBJ databases">
        <authorList>
            <person name="Kikuchi T."/>
        </authorList>
    </citation>
    <scope>NUCLEOTIDE SEQUENCE</scope>
    <source>
        <strain evidence="8">PS1010</strain>
    </source>
</reference>
<protein>
    <recommendedName>
        <fullName evidence="7">B9 domain-containing protein 2</fullName>
    </recommendedName>
</protein>
<evidence type="ECO:0000256" key="2">
    <source>
        <dbReference type="ARBA" id="ARBA00022490"/>
    </source>
</evidence>
<evidence type="ECO:0000256" key="5">
    <source>
        <dbReference type="ARBA" id="ARBA00023273"/>
    </source>
</evidence>
<organism evidence="8 9">
    <name type="scientific">Caenorhabditis angaria</name>
    <dbReference type="NCBI Taxonomy" id="860376"/>
    <lineage>
        <taxon>Eukaryota</taxon>
        <taxon>Metazoa</taxon>
        <taxon>Ecdysozoa</taxon>
        <taxon>Nematoda</taxon>
        <taxon>Chromadorea</taxon>
        <taxon>Rhabditida</taxon>
        <taxon>Rhabditina</taxon>
        <taxon>Rhabditomorpha</taxon>
        <taxon>Rhabditoidea</taxon>
        <taxon>Rhabditidae</taxon>
        <taxon>Peloderinae</taxon>
        <taxon>Caenorhabditis</taxon>
    </lineage>
</organism>
<dbReference type="PROSITE" id="PS51381">
    <property type="entry name" value="C2_B9"/>
    <property type="match status" value="1"/>
</dbReference>
<dbReference type="PANTHER" id="PTHR12968:SF2">
    <property type="entry name" value="B9 DOMAIN-CONTAINING PROTEIN 2"/>
    <property type="match status" value="1"/>
</dbReference>
<evidence type="ECO:0000256" key="4">
    <source>
        <dbReference type="ARBA" id="ARBA00023212"/>
    </source>
</evidence>
<evidence type="ECO:0000313" key="8">
    <source>
        <dbReference type="EMBL" id="CAI5448156.1"/>
    </source>
</evidence>
<dbReference type="OrthoDB" id="184109at2759"/>
<evidence type="ECO:0000256" key="7">
    <source>
        <dbReference type="ARBA" id="ARBA00039272"/>
    </source>
</evidence>
<name>A0A9P1IP44_9PELO</name>
<dbReference type="Pfam" id="PF07162">
    <property type="entry name" value="B9-C2"/>
    <property type="match status" value="1"/>
</dbReference>
<sequence length="175" mass="19484">MAEVFISGSIESADGFGDNQLSIRWQISHGGGWKVMNGESEGQTQTDCPSIFEQAYLSHPLDLHLSTNTIQGWPKILIQVWHHDNYGRQEIAGYGSLVLPSSSGSYQLKCGCWRPKGSWREEMMQKFVGGGMQLSNLSILENPQLREKITSISTGSVNFDLNIITKNFQKFGIIS</sequence>
<proteinExistence type="inferred from homology"/>
<evidence type="ECO:0000256" key="3">
    <source>
        <dbReference type="ARBA" id="ARBA00022794"/>
    </source>
</evidence>
<comment type="subcellular location">
    <subcellularLocation>
        <location evidence="1">Cytoplasm</location>
        <location evidence="1">Cytoskeleton</location>
        <location evidence="1">Cilium basal body</location>
    </subcellularLocation>
</comment>
<dbReference type="GO" id="GO:0036038">
    <property type="term" value="C:MKS complex"/>
    <property type="evidence" value="ECO:0007669"/>
    <property type="project" value="TreeGrafter"/>
</dbReference>
<accession>A0A9P1IP44</accession>
<dbReference type="InterPro" id="IPR010796">
    <property type="entry name" value="C2_B9-type_dom"/>
</dbReference>
<evidence type="ECO:0000313" key="9">
    <source>
        <dbReference type="Proteomes" id="UP001152747"/>
    </source>
</evidence>
<evidence type="ECO:0000256" key="1">
    <source>
        <dbReference type="ARBA" id="ARBA00004120"/>
    </source>
</evidence>
<comment type="caution">
    <text evidence="8">The sequence shown here is derived from an EMBL/GenBank/DDBJ whole genome shotgun (WGS) entry which is preliminary data.</text>
</comment>
<dbReference type="AlphaFoldDB" id="A0A9P1IP44"/>
<keyword evidence="9" id="KW-1185">Reference proteome</keyword>
<keyword evidence="5" id="KW-0966">Cell projection</keyword>
<gene>
    <name evidence="8" type="ORF">CAMP_LOCUS10793</name>
</gene>
<dbReference type="EMBL" id="CANHGI010000004">
    <property type="protein sequence ID" value="CAI5448156.1"/>
    <property type="molecule type" value="Genomic_DNA"/>
</dbReference>
<dbReference type="GO" id="GO:0060271">
    <property type="term" value="P:cilium assembly"/>
    <property type="evidence" value="ECO:0007669"/>
    <property type="project" value="TreeGrafter"/>
</dbReference>
<keyword evidence="3" id="KW-0970">Cilium biogenesis/degradation</keyword>
<keyword evidence="2" id="KW-0963">Cytoplasm</keyword>